<keyword evidence="8 15" id="KW-0479">Metal-binding</keyword>
<dbReference type="EMBL" id="SORZ01000001">
    <property type="protein sequence ID" value="TPW35561.1"/>
    <property type="molecule type" value="Genomic_DNA"/>
</dbReference>
<dbReference type="NCBIfam" id="TIGR00564">
    <property type="entry name" value="trpE_most"/>
    <property type="match status" value="1"/>
</dbReference>
<dbReference type="Gene3D" id="3.60.120.10">
    <property type="entry name" value="Anthranilate synthase"/>
    <property type="match status" value="1"/>
</dbReference>
<dbReference type="PANTHER" id="PTHR11236">
    <property type="entry name" value="AMINOBENZOATE/ANTHRANILATE SYNTHASE"/>
    <property type="match status" value="1"/>
</dbReference>
<sequence>MSEIVSHIESADLQTPLAVFLRLSGLAEEKGQGQHRLFFESIEGGQARGRYSIIALMPDTVWECRNGRAERDGVFQPAGPLESLQALVAESQMHLPDHLPTMIGGVFGVLGYDMVRQMENLPTPPRDDLHLPEGLMVRPRLFAVFDTVRDELVLAVPVRKGQSRAAAEQLLAEARAALKAPLHLPAETLPAGTVLTEPRANMSHEAFLEKVTRAKEYIAAGDAFQIVVSQRFHTPFPLSALALYRSLRRVNPAPFLFLMELGAYTLVGSSPEILVRLREGEVTVRPLAGTRRRGENRAEDLALEQELLADHKERAEHLMLIDLGRNDVGRVTVPGSVAVPEKFMIERYSHVMHITSTVTGHLLPELGALEALRATFPAGTLTGAPKIRAMEILDELEPTRRGPYAGCVGYFGADGDLDTCIGLRMAMLHQGEMYVQAGAGIVADSDPQAEYQETRAKARALFRAAELAVEQAVELGKKTTGQ</sequence>
<evidence type="ECO:0000256" key="15">
    <source>
        <dbReference type="RuleBase" id="RU364045"/>
    </source>
</evidence>
<keyword evidence="12 15" id="KW-0456">Lyase</keyword>
<evidence type="ECO:0000256" key="12">
    <source>
        <dbReference type="ARBA" id="ARBA00023239"/>
    </source>
</evidence>
<dbReference type="UniPathway" id="UPA00035">
    <property type="reaction ID" value="UER00040"/>
</dbReference>
<evidence type="ECO:0000256" key="13">
    <source>
        <dbReference type="ARBA" id="ARBA00025634"/>
    </source>
</evidence>
<dbReference type="InterPro" id="IPR006805">
    <property type="entry name" value="Anth_synth_I_N"/>
</dbReference>
<evidence type="ECO:0000313" key="19">
    <source>
        <dbReference type="Proteomes" id="UP000315037"/>
    </source>
</evidence>
<evidence type="ECO:0000256" key="2">
    <source>
        <dbReference type="ARBA" id="ARBA00004873"/>
    </source>
</evidence>
<comment type="cofactor">
    <cofactor evidence="1 15">
        <name>Mg(2+)</name>
        <dbReference type="ChEBI" id="CHEBI:18420"/>
    </cofactor>
</comment>
<dbReference type="EC" id="4.1.3.27" evidence="5 15"/>
<dbReference type="GO" id="GO:0004049">
    <property type="term" value="F:anthranilate synthase activity"/>
    <property type="evidence" value="ECO:0007669"/>
    <property type="project" value="UniProtKB-EC"/>
</dbReference>
<dbReference type="InterPro" id="IPR005801">
    <property type="entry name" value="ADC_synthase"/>
</dbReference>
<dbReference type="InterPro" id="IPR005256">
    <property type="entry name" value="Anth_synth_I_PabB"/>
</dbReference>
<comment type="similarity">
    <text evidence="3 15">Belongs to the anthranilate synthase component I family.</text>
</comment>
<keyword evidence="19" id="KW-1185">Reference proteome</keyword>
<keyword evidence="7 15" id="KW-0028">Amino-acid biosynthesis</keyword>
<keyword evidence="11 15" id="KW-0057">Aromatic amino acid biosynthesis</keyword>
<dbReference type="SUPFAM" id="SSF56322">
    <property type="entry name" value="ADC synthase"/>
    <property type="match status" value="1"/>
</dbReference>
<dbReference type="InterPro" id="IPR015890">
    <property type="entry name" value="Chorismate_C"/>
</dbReference>
<evidence type="ECO:0000256" key="14">
    <source>
        <dbReference type="ARBA" id="ARBA00047683"/>
    </source>
</evidence>
<evidence type="ECO:0000256" key="5">
    <source>
        <dbReference type="ARBA" id="ARBA00012266"/>
    </source>
</evidence>
<organism evidence="18 19">
    <name type="scientific">Oecophyllibacter saccharovorans</name>
    <dbReference type="NCBI Taxonomy" id="2558360"/>
    <lineage>
        <taxon>Bacteria</taxon>
        <taxon>Pseudomonadati</taxon>
        <taxon>Pseudomonadota</taxon>
        <taxon>Alphaproteobacteria</taxon>
        <taxon>Acetobacterales</taxon>
        <taxon>Acetobacteraceae</taxon>
        <taxon>Oecophyllibacter</taxon>
    </lineage>
</organism>
<comment type="caution">
    <text evidence="18">The sequence shown here is derived from an EMBL/GenBank/DDBJ whole genome shotgun (WGS) entry which is preliminary data.</text>
</comment>
<dbReference type="Pfam" id="PF04715">
    <property type="entry name" value="Anth_synt_I_N"/>
    <property type="match status" value="1"/>
</dbReference>
<protein>
    <recommendedName>
        <fullName evidence="6 15">Anthranilate synthase component 1</fullName>
        <ecNumber evidence="5 15">4.1.3.27</ecNumber>
    </recommendedName>
</protein>
<feature type="domain" description="Chorismate-utilising enzyme C-terminal" evidence="16">
    <location>
        <begin position="204"/>
        <end position="457"/>
    </location>
</feature>
<evidence type="ECO:0000256" key="11">
    <source>
        <dbReference type="ARBA" id="ARBA00023141"/>
    </source>
</evidence>
<evidence type="ECO:0000256" key="3">
    <source>
        <dbReference type="ARBA" id="ARBA00009562"/>
    </source>
</evidence>
<comment type="subunit">
    <text evidence="4 15">Heterotetramer consisting of two non-identical subunits: a beta subunit (TrpG) and a large alpha subunit (TrpE).</text>
</comment>
<accession>A0A506UQA0</accession>
<comment type="pathway">
    <text evidence="2 15">Amino-acid biosynthesis; L-tryptophan biosynthesis; L-tryptophan from chorismate: step 1/5.</text>
</comment>
<dbReference type="PANTHER" id="PTHR11236:SF48">
    <property type="entry name" value="ISOCHORISMATE SYNTHASE MENF"/>
    <property type="match status" value="1"/>
</dbReference>
<dbReference type="InterPro" id="IPR019999">
    <property type="entry name" value="Anth_synth_I-like"/>
</dbReference>
<keyword evidence="10 15" id="KW-0460">Magnesium</keyword>
<comment type="function">
    <text evidence="13 15">Part of a heterotetrameric complex that catalyzes the two-step biosynthesis of anthranilate, an intermediate in the biosynthesis of L-tryptophan. In the first step, the glutamine-binding beta subunit (TrpG) of anthranilate synthase (AS) provides the glutamine amidotransferase activity which generates ammonia as a substrate that, along with chorismate, is used in the second step, catalyzed by the large alpha subunit of AS (TrpE) to produce anthranilate. In the absence of TrpG, TrpE can synthesize anthranilate directly from chorismate and high concentrations of ammonia.</text>
</comment>
<evidence type="ECO:0000259" key="16">
    <source>
        <dbReference type="Pfam" id="PF00425"/>
    </source>
</evidence>
<dbReference type="GO" id="GO:0046872">
    <property type="term" value="F:metal ion binding"/>
    <property type="evidence" value="ECO:0007669"/>
    <property type="project" value="UniProtKB-KW"/>
</dbReference>
<dbReference type="PRINTS" id="PR00095">
    <property type="entry name" value="ANTSNTHASEI"/>
</dbReference>
<name>A0A506UQA0_9PROT</name>
<evidence type="ECO:0000256" key="4">
    <source>
        <dbReference type="ARBA" id="ARBA00011575"/>
    </source>
</evidence>
<evidence type="ECO:0000256" key="7">
    <source>
        <dbReference type="ARBA" id="ARBA00022605"/>
    </source>
</evidence>
<reference evidence="18 19" key="1">
    <citation type="submission" date="2019-03" db="EMBL/GenBank/DDBJ databases">
        <title>The complete genome sequence of Neokomagataea sp. Jb2 NBRC113641.</title>
        <authorList>
            <person name="Chua K.-O."/>
            <person name="Chan K.-G."/>
            <person name="See-Too W.-S."/>
        </authorList>
    </citation>
    <scope>NUCLEOTIDE SEQUENCE [LARGE SCALE GENOMIC DNA]</scope>
    <source>
        <strain evidence="18 19">Jb2</strain>
    </source>
</reference>
<keyword evidence="9 15" id="KW-0822">Tryptophan biosynthesis</keyword>
<proteinExistence type="inferred from homology"/>
<dbReference type="Proteomes" id="UP000315037">
    <property type="component" value="Unassembled WGS sequence"/>
</dbReference>
<evidence type="ECO:0000256" key="9">
    <source>
        <dbReference type="ARBA" id="ARBA00022822"/>
    </source>
</evidence>
<evidence type="ECO:0000256" key="6">
    <source>
        <dbReference type="ARBA" id="ARBA00020653"/>
    </source>
</evidence>
<dbReference type="AlphaFoldDB" id="A0A506UQA0"/>
<dbReference type="RefSeq" id="WP_165600059.1">
    <property type="nucleotide sequence ID" value="NZ_SORZ01000001.1"/>
</dbReference>
<evidence type="ECO:0000256" key="8">
    <source>
        <dbReference type="ARBA" id="ARBA00022723"/>
    </source>
</evidence>
<comment type="catalytic activity">
    <reaction evidence="14 15">
        <text>chorismate + L-glutamine = anthranilate + pyruvate + L-glutamate + H(+)</text>
        <dbReference type="Rhea" id="RHEA:21732"/>
        <dbReference type="ChEBI" id="CHEBI:15361"/>
        <dbReference type="ChEBI" id="CHEBI:15378"/>
        <dbReference type="ChEBI" id="CHEBI:16567"/>
        <dbReference type="ChEBI" id="CHEBI:29748"/>
        <dbReference type="ChEBI" id="CHEBI:29985"/>
        <dbReference type="ChEBI" id="CHEBI:58359"/>
        <dbReference type="EC" id="4.1.3.27"/>
    </reaction>
</comment>
<evidence type="ECO:0000259" key="17">
    <source>
        <dbReference type="Pfam" id="PF04715"/>
    </source>
</evidence>
<evidence type="ECO:0000313" key="18">
    <source>
        <dbReference type="EMBL" id="TPW35561.1"/>
    </source>
</evidence>
<evidence type="ECO:0000256" key="1">
    <source>
        <dbReference type="ARBA" id="ARBA00001946"/>
    </source>
</evidence>
<dbReference type="Pfam" id="PF00425">
    <property type="entry name" value="Chorismate_bind"/>
    <property type="match status" value="1"/>
</dbReference>
<evidence type="ECO:0000256" key="10">
    <source>
        <dbReference type="ARBA" id="ARBA00022842"/>
    </source>
</evidence>
<feature type="domain" description="Anthranilate synthase component I N-terminal" evidence="17">
    <location>
        <begin position="12"/>
        <end position="153"/>
    </location>
</feature>
<dbReference type="GO" id="GO:0000162">
    <property type="term" value="P:L-tryptophan biosynthetic process"/>
    <property type="evidence" value="ECO:0007669"/>
    <property type="project" value="UniProtKB-UniPathway"/>
</dbReference>
<gene>
    <name evidence="15 18" type="primary">trpE</name>
    <name evidence="18" type="ORF">E3202_00870</name>
</gene>